<dbReference type="InterPro" id="IPR005662">
    <property type="entry name" value="GTPase_Era-like"/>
</dbReference>
<feature type="compositionally biased region" description="Low complexity" evidence="1">
    <location>
        <begin position="251"/>
        <end position="273"/>
    </location>
</feature>
<evidence type="ECO:0000259" key="2">
    <source>
        <dbReference type="Pfam" id="PF01926"/>
    </source>
</evidence>
<dbReference type="Pfam" id="PF01926">
    <property type="entry name" value="MMR_HSR1"/>
    <property type="match status" value="1"/>
</dbReference>
<sequence length="973" mass="101388">MSGVTAPTDRPGSDQPESEQPPDPERPDSERPDSERTGSDSEARKAGAAPVSSASPEGGSDGGSERRSKEGERSSSGGSPAGASASAPAAVPSLTVELRATGRPPIGGLDTVGPTSGWLGFDRPWAERPASRRPGPEERAAVVNGSAPPTTAARPEPLPGEADTPDTDTNTPDTDTSGATTSGGDPSERDTPGMESTEVDMSASAPAESAAVTSAETPAVRPAETPADTSAETPAETSPEPPTTDALTSEAPKIGAPKSGAAKPAARKAGGSKTDPPRAESPKAASPRADSPKAARSRAATPRADVPEAASPKADACAATPPKSSSPKASSPKSSRLPLGARVRTTRTTRTETPPRSESPPTAPPVSSRPASTTPSARNRPAPEAIPAKPSRPPTRRAFAGSPSGWDDGLIARRVNEPAEDEVPVEEPEPVEEYVPIGGPYGGELRGRLEALRELIGLSRTRLDGKTLAEAGRVLDEAAARQRLSARHTVVAIAGATGSGKSTLFNALAGTHISETGLRRPTTAAPIACSWTDGAAGLLDRLGLPGRLRRRPLPTDPNAEALQGLVLVDLPDLDSAVVEHRRQAERVLALVDAVLWVVDPEKYADAVLHERYLRPLAGHAEVTFVVLNQVDRLPGEAADQVLDDLRRLLDEDGMALGEHGEPGATVVSLSALTGQGVGELRDLLSRFVQERGAPERRVAADLDAAAAGLRPLYVADGRSGLDERAREAFTDRLAAAVGAAAAGEAAEREWRRNAGRACGTPWLRLWRWYERMRVPGRESPQPAPPPEEEVTARQRVEQAVRLVADEAATGLPAPWAQAVREAAVRGAEGLPQALDELAVRAELERGTSPRPAWWPAAVVVQAAMTLVQIVGGLWLLGQIVGVLEPGLLVPALVMLAGIVGGPLVEWACAVAARGPGRRYGQEAERRLREAAAGCGRAKVLDPVAAELLRYREVREQYVAVRGGAGTAVRAGVS</sequence>
<dbReference type="SUPFAM" id="SSF52540">
    <property type="entry name" value="P-loop containing nucleoside triphosphate hydrolases"/>
    <property type="match status" value="1"/>
</dbReference>
<dbReference type="Gene3D" id="3.40.50.300">
    <property type="entry name" value="P-loop containing nucleotide triphosphate hydrolases"/>
    <property type="match status" value="1"/>
</dbReference>
<dbReference type="PANTHER" id="PTHR42698">
    <property type="entry name" value="GTPASE ERA"/>
    <property type="match status" value="1"/>
</dbReference>
<proteinExistence type="predicted"/>
<dbReference type="InterPro" id="IPR027417">
    <property type="entry name" value="P-loop_NTPase"/>
</dbReference>
<feature type="compositionally biased region" description="Low complexity" evidence="1">
    <location>
        <begin position="74"/>
        <end position="93"/>
    </location>
</feature>
<evidence type="ECO:0000313" key="4">
    <source>
        <dbReference type="Proteomes" id="UP001500668"/>
    </source>
</evidence>
<feature type="compositionally biased region" description="Basic and acidic residues" evidence="1">
    <location>
        <begin position="124"/>
        <end position="140"/>
    </location>
</feature>
<dbReference type="PANTHER" id="PTHR42698:SF1">
    <property type="entry name" value="GTPASE ERA, MITOCHONDRIAL"/>
    <property type="match status" value="1"/>
</dbReference>
<protein>
    <recommendedName>
        <fullName evidence="2">G domain-containing protein</fullName>
    </recommendedName>
</protein>
<name>A0ABN1GLJ1_9ACTN</name>
<reference evidence="4" key="1">
    <citation type="journal article" date="2019" name="Int. J. Syst. Evol. Microbiol.">
        <title>The Global Catalogue of Microorganisms (GCM) 10K type strain sequencing project: providing services to taxonomists for standard genome sequencing and annotation.</title>
        <authorList>
            <consortium name="The Broad Institute Genomics Platform"/>
            <consortium name="The Broad Institute Genome Sequencing Center for Infectious Disease"/>
            <person name="Wu L."/>
            <person name="Ma J."/>
        </authorList>
    </citation>
    <scope>NUCLEOTIDE SEQUENCE [LARGE SCALE GENOMIC DNA]</scope>
    <source>
        <strain evidence="4">JCM 5067</strain>
    </source>
</reference>
<dbReference type="Proteomes" id="UP001500668">
    <property type="component" value="Unassembled WGS sequence"/>
</dbReference>
<feature type="domain" description="G" evidence="2">
    <location>
        <begin position="491"/>
        <end position="606"/>
    </location>
</feature>
<evidence type="ECO:0000313" key="3">
    <source>
        <dbReference type="EMBL" id="GAA0614037.1"/>
    </source>
</evidence>
<comment type="caution">
    <text evidence="3">The sequence shown here is derived from an EMBL/GenBank/DDBJ whole genome shotgun (WGS) entry which is preliminary data.</text>
</comment>
<feature type="compositionally biased region" description="Low complexity" evidence="1">
    <location>
        <begin position="167"/>
        <end position="185"/>
    </location>
</feature>
<dbReference type="EMBL" id="BAAACA010000035">
    <property type="protein sequence ID" value="GAA0614037.1"/>
    <property type="molecule type" value="Genomic_DNA"/>
</dbReference>
<feature type="compositionally biased region" description="Low complexity" evidence="1">
    <location>
        <begin position="318"/>
        <end position="348"/>
    </location>
</feature>
<feature type="compositionally biased region" description="Acidic residues" evidence="1">
    <location>
        <begin position="418"/>
        <end position="432"/>
    </location>
</feature>
<keyword evidence="4" id="KW-1185">Reference proteome</keyword>
<dbReference type="InterPro" id="IPR006073">
    <property type="entry name" value="GTP-bd"/>
</dbReference>
<feature type="compositionally biased region" description="Basic and acidic residues" evidence="1">
    <location>
        <begin position="23"/>
        <end position="45"/>
    </location>
</feature>
<dbReference type="CDD" id="cd11383">
    <property type="entry name" value="YfjP"/>
    <property type="match status" value="1"/>
</dbReference>
<accession>A0ABN1GLJ1</accession>
<evidence type="ECO:0000256" key="1">
    <source>
        <dbReference type="SAM" id="MobiDB-lite"/>
    </source>
</evidence>
<feature type="region of interest" description="Disordered" evidence="1">
    <location>
        <begin position="1"/>
        <end position="410"/>
    </location>
</feature>
<feature type="compositionally biased region" description="Basic and acidic residues" evidence="1">
    <location>
        <begin position="63"/>
        <end position="73"/>
    </location>
</feature>
<gene>
    <name evidence="3" type="ORF">GCM10010394_50020</name>
</gene>
<feature type="compositionally biased region" description="Low complexity" evidence="1">
    <location>
        <begin position="229"/>
        <end position="238"/>
    </location>
</feature>
<organism evidence="3 4">
    <name type="scientific">Streptomyces crystallinus</name>
    <dbReference type="NCBI Taxonomy" id="68191"/>
    <lineage>
        <taxon>Bacteria</taxon>
        <taxon>Bacillati</taxon>
        <taxon>Actinomycetota</taxon>
        <taxon>Actinomycetes</taxon>
        <taxon>Kitasatosporales</taxon>
        <taxon>Streptomycetaceae</taxon>
        <taxon>Streptomyces</taxon>
    </lineage>
</organism>
<feature type="region of interest" description="Disordered" evidence="1">
    <location>
        <begin position="418"/>
        <end position="437"/>
    </location>
</feature>